<dbReference type="Gene3D" id="3.90.70.130">
    <property type="match status" value="1"/>
</dbReference>
<feature type="compositionally biased region" description="Basic residues" evidence="2">
    <location>
        <begin position="137"/>
        <end position="148"/>
    </location>
</feature>
<feature type="compositionally biased region" description="Basic and acidic residues" evidence="2">
    <location>
        <begin position="157"/>
        <end position="166"/>
    </location>
</feature>
<accession>A0A238F691</accession>
<evidence type="ECO:0000313" key="5">
    <source>
        <dbReference type="Proteomes" id="UP000198372"/>
    </source>
</evidence>
<evidence type="ECO:0000256" key="1">
    <source>
        <dbReference type="ARBA" id="ARBA00022801"/>
    </source>
</evidence>
<dbReference type="EMBL" id="FMSP01000001">
    <property type="protein sequence ID" value="SCV67374.1"/>
    <property type="molecule type" value="Genomic_DNA"/>
</dbReference>
<feature type="domain" description="UFSP1/2/DUB catalytic" evidence="3">
    <location>
        <begin position="195"/>
        <end position="432"/>
    </location>
</feature>
<dbReference type="Proteomes" id="UP000198372">
    <property type="component" value="Unassembled WGS sequence"/>
</dbReference>
<feature type="compositionally biased region" description="Low complexity" evidence="2">
    <location>
        <begin position="434"/>
        <end position="460"/>
    </location>
</feature>
<sequence>MSCSTSTQQLQECSICHTTIDGDVGAFEHHVNQCLDSSREATSNSSQDEIDDEEEEPPSRVAIEHSIISDTDDDDHSDDDDDDDDDGCPICAQPWRWIDLAPVQGSRDAHVGQCLEQDESMAERSEVDDDDEDLNARHARSSLPRPRKGFGAMKKPRLLDGNDVEPRGTPDLIPLIASIIETGPKRRARLRSTRLADKHTHFISGQVRDLGWGCGYRNAQMLYCSLRHLPEYDTSTNSTSTSTPIPSILELQGVVEDAWKAGHDPLGATHFKGKLRGSKKWIGPTEVYTAFTALRIRCDRHPLTAPIRPTSSNFTFDFPHSSRIVDFPKLPQSKDAITPSLIRWIIAYFTDTLPASHSSNSKSDTQVRASPSSSGSFSLIMTGKQPLFLQHQGHSRTVVGIEYDDEGDGNLLLFDPGRHVPSTLKKAAADLQHTLSSSPSTSKKRPLSSSSTNSTTPSSKAFWAQSPHSRLEPDPADSESLVEPNAFLKMRARASMITTTSSGLGVKSLSLFQVGFQALSRKEEYQILYVEPGPPLSAEEVEERKCVKSSRVIA</sequence>
<feature type="region of interest" description="Disordered" evidence="2">
    <location>
        <begin position="36"/>
        <end position="89"/>
    </location>
</feature>
<feature type="region of interest" description="Disordered" evidence="2">
    <location>
        <begin position="432"/>
        <end position="480"/>
    </location>
</feature>
<dbReference type="OrthoDB" id="288987at2759"/>
<feature type="region of interest" description="Disordered" evidence="2">
    <location>
        <begin position="355"/>
        <end position="375"/>
    </location>
</feature>
<gene>
    <name evidence="4" type="ORF">BQ2448_6020</name>
</gene>
<dbReference type="GO" id="GO:0019783">
    <property type="term" value="F:ubiquitin-like protein peptidase activity"/>
    <property type="evidence" value="ECO:0007669"/>
    <property type="project" value="TreeGrafter"/>
</dbReference>
<proteinExistence type="predicted"/>
<evidence type="ECO:0000259" key="3">
    <source>
        <dbReference type="Pfam" id="PF07910"/>
    </source>
</evidence>
<organism evidence="4 5">
    <name type="scientific">Microbotryum intermedium</name>
    <dbReference type="NCBI Taxonomy" id="269621"/>
    <lineage>
        <taxon>Eukaryota</taxon>
        <taxon>Fungi</taxon>
        <taxon>Dikarya</taxon>
        <taxon>Basidiomycota</taxon>
        <taxon>Pucciniomycotina</taxon>
        <taxon>Microbotryomycetes</taxon>
        <taxon>Microbotryales</taxon>
        <taxon>Microbotryaceae</taxon>
        <taxon>Microbotryum</taxon>
    </lineage>
</organism>
<dbReference type="Pfam" id="PF07910">
    <property type="entry name" value="Peptidase_C78"/>
    <property type="match status" value="1"/>
</dbReference>
<feature type="region of interest" description="Disordered" evidence="2">
    <location>
        <begin position="118"/>
        <end position="166"/>
    </location>
</feature>
<dbReference type="InterPro" id="IPR012462">
    <property type="entry name" value="UFSP1/2_DUB_cat"/>
</dbReference>
<evidence type="ECO:0000256" key="2">
    <source>
        <dbReference type="SAM" id="MobiDB-lite"/>
    </source>
</evidence>
<protein>
    <submittedName>
        <fullName evidence="4">BQ2448_6020 protein</fullName>
    </submittedName>
</protein>
<dbReference type="PANTHER" id="PTHR48153:SF4">
    <property type="entry name" value="UBIQUITIN CARBOXYL-TERMINAL HYDROLASE MUG105"/>
    <property type="match status" value="1"/>
</dbReference>
<name>A0A238F691_9BASI</name>
<feature type="compositionally biased region" description="Acidic residues" evidence="2">
    <location>
        <begin position="118"/>
        <end position="133"/>
    </location>
</feature>
<dbReference type="STRING" id="269621.A0A238F691"/>
<dbReference type="PANTHER" id="PTHR48153">
    <property type="entry name" value="UFM1-SPECIFIC PROTEASE 2"/>
    <property type="match status" value="1"/>
</dbReference>
<keyword evidence="5" id="KW-1185">Reference proteome</keyword>
<evidence type="ECO:0000313" key="4">
    <source>
        <dbReference type="EMBL" id="SCV67374.1"/>
    </source>
</evidence>
<keyword evidence="1" id="KW-0378">Hydrolase</keyword>
<dbReference type="AlphaFoldDB" id="A0A238F691"/>
<reference evidence="5" key="1">
    <citation type="submission" date="2016-09" db="EMBL/GenBank/DDBJ databases">
        <authorList>
            <person name="Jeantristanb JTB J.-T."/>
            <person name="Ricardo R."/>
        </authorList>
    </citation>
    <scope>NUCLEOTIDE SEQUENCE [LARGE SCALE GENOMIC DNA]</scope>
</reference>
<feature type="compositionally biased region" description="Acidic residues" evidence="2">
    <location>
        <begin position="70"/>
        <end position="87"/>
    </location>
</feature>
<feature type="compositionally biased region" description="Polar residues" evidence="2">
    <location>
        <begin position="36"/>
        <end position="47"/>
    </location>
</feature>